<dbReference type="PANTHER" id="PTHR46055:SF4">
    <property type="entry name" value="CIRCADIAN CLOCK PROTEIN PASD1"/>
    <property type="match status" value="1"/>
</dbReference>
<gene>
    <name evidence="4" type="primary">Pasd1</name>
</gene>
<sequence length="591" mass="67519">MGTSLLNILLNEEKEKISQKIILDLPLAQFVGNLTEFCCYVRRGNVGQDSQGRYGYRRMQEGRDKYEYVKFILYLQDSYDESFVFFGNYGPNSRNIWSSTTKLLWEQQYYLVGTISVLRTMAKSEHPVDIKPPVIVVESDDDSFIEHRRCVKRRRGSETERNCQAENVNMEHRESSPEVEIIDVRPAIQKIPLELGLPRTQSQSSICSNISINSNKSTTTSNSSTDFATSAALSSPYMVDPKNMLEPVDIEFEVGSEFLLSDSEEEQTSSEHREFSHENVKKFLEEEKGSNTKEHVIDETPGSSSDEDCYIIDDIEYQKGPKISETIVDQGQEHQKTVETAPKCPSPVVQPVRPEAVVEPMVRKDLPACYVVEPRRTLDLQCPLLRERFAPLYDPQVRTQIYDLSTNRSFEEELPSYRDIEEEEREREQCEYELAQCTEMFHNLPYEQPTAQMEQGQENQVFQPQDQVMAVINDLGPVSINFFGSDNSEYPQNETHRFWDNHVDHTLPMLHVPSTTPIPYQPVAATHPPLAATNPPLTVTYQSLATLSPHPSARSHFASSDYLREDGPHFVPPGQANSGYFVIEEDINPHP</sequence>
<evidence type="ECO:0000256" key="2">
    <source>
        <dbReference type="SAM" id="MobiDB-lite"/>
    </source>
</evidence>
<dbReference type="Proteomes" id="UP000886700">
    <property type="component" value="Unplaced"/>
</dbReference>
<feature type="compositionally biased region" description="Basic and acidic residues" evidence="2">
    <location>
        <begin position="285"/>
        <end position="298"/>
    </location>
</feature>
<evidence type="ECO:0000313" key="4">
    <source>
        <dbReference type="RefSeq" id="XP_040599856.1"/>
    </source>
</evidence>
<name>A0ABM2XFU3_MESAU</name>
<reference evidence="4" key="1">
    <citation type="submission" date="2025-08" db="UniProtKB">
        <authorList>
            <consortium name="RefSeq"/>
        </authorList>
    </citation>
    <scope>IDENTIFICATION</scope>
    <source>
        <tissue evidence="4">Liver</tissue>
    </source>
</reference>
<accession>A0ABM2XFU3</accession>
<proteinExistence type="predicted"/>
<keyword evidence="3" id="KW-1185">Reference proteome</keyword>
<dbReference type="GeneID" id="121139895"/>
<evidence type="ECO:0000256" key="1">
    <source>
        <dbReference type="ARBA" id="ARBA00023242"/>
    </source>
</evidence>
<feature type="region of interest" description="Disordered" evidence="2">
    <location>
        <begin position="285"/>
        <end position="307"/>
    </location>
</feature>
<organism evidence="3 4">
    <name type="scientific">Mesocricetus auratus</name>
    <name type="common">Golden hamster</name>
    <dbReference type="NCBI Taxonomy" id="10036"/>
    <lineage>
        <taxon>Eukaryota</taxon>
        <taxon>Metazoa</taxon>
        <taxon>Chordata</taxon>
        <taxon>Craniata</taxon>
        <taxon>Vertebrata</taxon>
        <taxon>Euteleostomi</taxon>
        <taxon>Mammalia</taxon>
        <taxon>Eutheria</taxon>
        <taxon>Euarchontoglires</taxon>
        <taxon>Glires</taxon>
        <taxon>Rodentia</taxon>
        <taxon>Myomorpha</taxon>
        <taxon>Muroidea</taxon>
        <taxon>Cricetidae</taxon>
        <taxon>Cricetinae</taxon>
        <taxon>Mesocricetus</taxon>
    </lineage>
</organism>
<dbReference type="RefSeq" id="XP_040599856.1">
    <property type="nucleotide sequence ID" value="XM_040743922.1"/>
</dbReference>
<evidence type="ECO:0000313" key="3">
    <source>
        <dbReference type="Proteomes" id="UP000886700"/>
    </source>
</evidence>
<dbReference type="PANTHER" id="PTHR46055">
    <property type="entry name" value="CIRCADIAN LOCOMOTER OUTPUT CYCLES PROTEIN KAPUT"/>
    <property type="match status" value="1"/>
</dbReference>
<dbReference type="InterPro" id="IPR047230">
    <property type="entry name" value="CLOCK-like"/>
</dbReference>
<protein>
    <submittedName>
        <fullName evidence="4">Circadian clock protein PASD1</fullName>
    </submittedName>
</protein>
<keyword evidence="1" id="KW-0539">Nucleus</keyword>